<dbReference type="CDD" id="cd00917">
    <property type="entry name" value="PG-PI_TP"/>
    <property type="match status" value="1"/>
</dbReference>
<gene>
    <name evidence="4" type="ORF">PIB30_041826</name>
</gene>
<name>A0ABU6QFK1_9FABA</name>
<dbReference type="PANTHER" id="PTHR11306:SF64">
    <property type="entry name" value="LEGUMINOSIN GROUP578 SECRETED PEPTIDE"/>
    <property type="match status" value="1"/>
</dbReference>
<evidence type="ECO:0000313" key="5">
    <source>
        <dbReference type="Proteomes" id="UP001341840"/>
    </source>
</evidence>
<organism evidence="4 5">
    <name type="scientific">Stylosanthes scabra</name>
    <dbReference type="NCBI Taxonomy" id="79078"/>
    <lineage>
        <taxon>Eukaryota</taxon>
        <taxon>Viridiplantae</taxon>
        <taxon>Streptophyta</taxon>
        <taxon>Embryophyta</taxon>
        <taxon>Tracheophyta</taxon>
        <taxon>Spermatophyta</taxon>
        <taxon>Magnoliopsida</taxon>
        <taxon>eudicotyledons</taxon>
        <taxon>Gunneridae</taxon>
        <taxon>Pentapetalae</taxon>
        <taxon>rosids</taxon>
        <taxon>fabids</taxon>
        <taxon>Fabales</taxon>
        <taxon>Fabaceae</taxon>
        <taxon>Papilionoideae</taxon>
        <taxon>50 kb inversion clade</taxon>
        <taxon>dalbergioids sensu lato</taxon>
        <taxon>Dalbergieae</taxon>
        <taxon>Pterocarpus clade</taxon>
        <taxon>Stylosanthes</taxon>
    </lineage>
</organism>
<dbReference type="EMBL" id="JASCZI010000234">
    <property type="protein sequence ID" value="MED6110322.1"/>
    <property type="molecule type" value="Genomic_DNA"/>
</dbReference>
<dbReference type="InterPro" id="IPR003172">
    <property type="entry name" value="ML_dom"/>
</dbReference>
<dbReference type="SUPFAM" id="SSF81296">
    <property type="entry name" value="E set domains"/>
    <property type="match status" value="1"/>
</dbReference>
<evidence type="ECO:0000256" key="2">
    <source>
        <dbReference type="SAM" id="SignalP"/>
    </source>
</evidence>
<keyword evidence="5" id="KW-1185">Reference proteome</keyword>
<proteinExistence type="predicted"/>
<dbReference type="Proteomes" id="UP001341840">
    <property type="component" value="Unassembled WGS sequence"/>
</dbReference>
<dbReference type="InterPro" id="IPR014756">
    <property type="entry name" value="Ig_E-set"/>
</dbReference>
<dbReference type="SMART" id="SM00737">
    <property type="entry name" value="ML"/>
    <property type="match status" value="1"/>
</dbReference>
<evidence type="ECO:0000256" key="1">
    <source>
        <dbReference type="ARBA" id="ARBA00022729"/>
    </source>
</evidence>
<comment type="caution">
    <text evidence="4">The sequence shown here is derived from an EMBL/GenBank/DDBJ whole genome shotgun (WGS) entry which is preliminary data.</text>
</comment>
<keyword evidence="1 2" id="KW-0732">Signal</keyword>
<feature type="signal peptide" evidence="2">
    <location>
        <begin position="1"/>
        <end position="24"/>
    </location>
</feature>
<evidence type="ECO:0000313" key="4">
    <source>
        <dbReference type="EMBL" id="MED6110322.1"/>
    </source>
</evidence>
<reference evidence="4 5" key="1">
    <citation type="journal article" date="2023" name="Plants (Basel)">
        <title>Bridging the Gap: Combining Genomics and Transcriptomics Approaches to Understand Stylosanthes scabra, an Orphan Legume from the Brazilian Caatinga.</title>
        <authorList>
            <person name="Ferreira-Neto J.R.C."/>
            <person name="da Silva M.D."/>
            <person name="Binneck E."/>
            <person name="de Melo N.F."/>
            <person name="da Silva R.H."/>
            <person name="de Melo A.L.T.M."/>
            <person name="Pandolfi V."/>
            <person name="Bustamante F.O."/>
            <person name="Brasileiro-Vidal A.C."/>
            <person name="Benko-Iseppon A.M."/>
        </authorList>
    </citation>
    <scope>NUCLEOTIDE SEQUENCE [LARGE SCALE GENOMIC DNA]</scope>
    <source>
        <tissue evidence="4">Leaves</tissue>
    </source>
</reference>
<dbReference type="PANTHER" id="PTHR11306">
    <property type="entry name" value="NIEMANN PICK TYPE C2 PROTEIN NPC2-RELATED"/>
    <property type="match status" value="1"/>
</dbReference>
<accession>A0ABU6QFK1</accession>
<dbReference type="Pfam" id="PF02221">
    <property type="entry name" value="E1_DerP2_DerF2"/>
    <property type="match status" value="1"/>
</dbReference>
<sequence length="155" mass="16750">MDFPKLNILLCLSIFLLSSFRAHANVKFNYCDKKANYDVKVSAVEISPDPVISGRAATFTIKASSGQAISGGNLVIAVSLFGVNIHTENHNFCDEVSSCPVSSGDFVISHTQTLPSITPPGTYGLKMTLKDNNNELLTCIEFKFKIKLGSMVSDA</sequence>
<dbReference type="Gene3D" id="2.60.40.770">
    <property type="match status" value="1"/>
</dbReference>
<feature type="domain" description="MD-2-related lipid-recognition" evidence="3">
    <location>
        <begin position="28"/>
        <end position="144"/>
    </location>
</feature>
<evidence type="ECO:0000259" key="3">
    <source>
        <dbReference type="SMART" id="SM00737"/>
    </source>
</evidence>
<dbReference type="InterPro" id="IPR033917">
    <property type="entry name" value="ML_PG-PI_TP"/>
</dbReference>
<protein>
    <recommendedName>
        <fullName evidence="3">MD-2-related lipid-recognition domain-containing protein</fullName>
    </recommendedName>
</protein>
<dbReference type="InterPro" id="IPR039670">
    <property type="entry name" value="NPC2-like"/>
</dbReference>
<feature type="chain" id="PRO_5045139311" description="MD-2-related lipid-recognition domain-containing protein" evidence="2">
    <location>
        <begin position="25"/>
        <end position="155"/>
    </location>
</feature>